<accession>A0ABR7MMM9</accession>
<dbReference type="EMBL" id="JACSCY010000009">
    <property type="protein sequence ID" value="MBC6611847.1"/>
    <property type="molecule type" value="Genomic_DNA"/>
</dbReference>
<name>A0ABR7MMM9_9BACT</name>
<reference evidence="1 2" key="1">
    <citation type="submission" date="2020-08" db="EMBL/GenBank/DDBJ databases">
        <title>Hymenobacter sp.</title>
        <authorList>
            <person name="Kim M.K."/>
        </authorList>
    </citation>
    <scope>NUCLEOTIDE SEQUENCE [LARGE SCALE GENOMIC DNA]</scope>
    <source>
        <strain evidence="1 2">BT507</strain>
    </source>
</reference>
<evidence type="ECO:0000313" key="1">
    <source>
        <dbReference type="EMBL" id="MBC6611847.1"/>
    </source>
</evidence>
<dbReference type="RefSeq" id="WP_187320115.1">
    <property type="nucleotide sequence ID" value="NZ_JACSCY010000009.1"/>
</dbReference>
<keyword evidence="2" id="KW-1185">Reference proteome</keyword>
<comment type="caution">
    <text evidence="1">The sequence shown here is derived from an EMBL/GenBank/DDBJ whole genome shotgun (WGS) entry which is preliminary data.</text>
</comment>
<evidence type="ECO:0000313" key="2">
    <source>
        <dbReference type="Proteomes" id="UP000622017"/>
    </source>
</evidence>
<organism evidence="1 2">
    <name type="scientific">Hymenobacter citatus</name>
    <dbReference type="NCBI Taxonomy" id="2763506"/>
    <lineage>
        <taxon>Bacteria</taxon>
        <taxon>Pseudomonadati</taxon>
        <taxon>Bacteroidota</taxon>
        <taxon>Cytophagia</taxon>
        <taxon>Cytophagales</taxon>
        <taxon>Hymenobacteraceae</taxon>
        <taxon>Hymenobacter</taxon>
    </lineage>
</organism>
<dbReference type="Proteomes" id="UP000622017">
    <property type="component" value="Unassembled WGS sequence"/>
</dbReference>
<sequence>MEQELLLAASNVTAYYDRTNNWLYLDWHGEITLDSVRSNCLQLARCFLIRRYKRILNDNTNVTKITPEVAPWLADDFLPYLRLLGIEYVAWICSPDMHIQNDTEIVLEKLTSPVVALFDDVATAYAWLSVAKFQSPVMLNSPQSFTQIMTALKERISSLGGNA</sequence>
<proteinExistence type="predicted"/>
<protein>
    <submittedName>
        <fullName evidence="1">Uncharacterized protein</fullName>
    </submittedName>
</protein>
<gene>
    <name evidence="1" type="ORF">H8B15_13010</name>
</gene>